<dbReference type="InParanoid" id="A0A3G9JUA3"/>
<dbReference type="KEGG" id="ebm:SG0102_14280"/>
<reference evidence="2 3" key="1">
    <citation type="submission" date="2018-11" db="EMBL/GenBank/DDBJ databases">
        <title>Novel Erysipelotrichaceae bacterium isolated from small intestine of a swine.</title>
        <authorList>
            <person name="Kim J.S."/>
            <person name="Choe H."/>
            <person name="Lee Y.R."/>
            <person name="Kim K.M."/>
            <person name="Park D.S."/>
        </authorList>
    </citation>
    <scope>NUCLEOTIDE SEQUENCE [LARGE SCALE GENOMIC DNA]</scope>
    <source>
        <strain evidence="2 3">SG0102</strain>
    </source>
</reference>
<gene>
    <name evidence="2" type="ORF">SG0102_14280</name>
</gene>
<name>A0A3G9JUA3_9FIRM</name>
<accession>A0A3G9JUA3</accession>
<dbReference type="RefSeq" id="WP_125119350.1">
    <property type="nucleotide sequence ID" value="NZ_JAQYAJ010000099.1"/>
</dbReference>
<keyword evidence="3" id="KW-1185">Reference proteome</keyword>
<organism evidence="2 3">
    <name type="scientific">Intestinibaculum porci</name>
    <dbReference type="NCBI Taxonomy" id="2487118"/>
    <lineage>
        <taxon>Bacteria</taxon>
        <taxon>Bacillati</taxon>
        <taxon>Bacillota</taxon>
        <taxon>Erysipelotrichia</taxon>
        <taxon>Erysipelotrichales</taxon>
        <taxon>Erysipelotrichaceae</taxon>
        <taxon>Intestinibaculum</taxon>
    </lineage>
</organism>
<evidence type="ECO:0000256" key="1">
    <source>
        <dbReference type="SAM" id="SignalP"/>
    </source>
</evidence>
<feature type="signal peptide" evidence="1">
    <location>
        <begin position="1"/>
        <end position="24"/>
    </location>
</feature>
<evidence type="ECO:0000313" key="3">
    <source>
        <dbReference type="Proteomes" id="UP000268059"/>
    </source>
</evidence>
<dbReference type="Proteomes" id="UP000268059">
    <property type="component" value="Chromosome"/>
</dbReference>
<keyword evidence="1" id="KW-0732">Signal</keyword>
<dbReference type="AlphaFoldDB" id="A0A3G9JUA3"/>
<protein>
    <submittedName>
        <fullName evidence="2">Uncharacterized protein</fullName>
    </submittedName>
</protein>
<feature type="chain" id="PRO_5018090066" evidence="1">
    <location>
        <begin position="25"/>
        <end position="323"/>
    </location>
</feature>
<dbReference type="EMBL" id="AP019309">
    <property type="protein sequence ID" value="BBH26494.1"/>
    <property type="molecule type" value="Genomic_DNA"/>
</dbReference>
<proteinExistence type="predicted"/>
<evidence type="ECO:0000313" key="2">
    <source>
        <dbReference type="EMBL" id="BBH26494.1"/>
    </source>
</evidence>
<sequence>MKKLILSFLSVLLVLSLQFIDLTATPRKITGHLKKDHWQTLKTTRHGYEILSIKRHSLVKLITKFKKHYYNEKITLYDRHFKPIRIGDTNPPVYNLKKGTYYLKTTLYSSVTILYGVKYHLRVNTLPYRQIKTLKNGHAYKTYLSDHKISAYFLSLKGPSTIRFRYRKNRLDPRYTAMRHALYDQPNCLFQGRYLIIFNSNNRRHGLLHLKAQIKRCRLSFKRRIHGNTIAHANTIHVNRRYYDVAPFGGKLFYKVKMPHKGILKLRLHHYQGSYAFYRKGITNITAKYYGLKRVRVHRGTYFLTLENYSSSYPFSLQLKYTK</sequence>